<reference evidence="1 2" key="1">
    <citation type="submission" date="2017-04" db="EMBL/GenBank/DDBJ databases">
        <title>Draft genome sequences of Alloscardovia macacae UMA81211 and UMA81212 isolated from the feces of a rhesus macaque (Macaca mulatta).</title>
        <authorList>
            <person name="Albert K."/>
            <person name="Sela D.A."/>
        </authorList>
    </citation>
    <scope>NUCLEOTIDE SEQUENCE [LARGE SCALE GENOMIC DNA]</scope>
    <source>
        <strain evidence="1 2">UMA81212</strain>
    </source>
</reference>
<name>A0A1Y2T1T9_9BIFI</name>
<dbReference type="STRING" id="1160091.B9T39_03700"/>
<organism evidence="1 2">
    <name type="scientific">Alloscardovia macacae</name>
    <dbReference type="NCBI Taxonomy" id="1160091"/>
    <lineage>
        <taxon>Bacteria</taxon>
        <taxon>Bacillati</taxon>
        <taxon>Actinomycetota</taxon>
        <taxon>Actinomycetes</taxon>
        <taxon>Bifidobacteriales</taxon>
        <taxon>Bifidobacteriaceae</taxon>
        <taxon>Alloscardovia</taxon>
    </lineage>
</organism>
<protein>
    <submittedName>
        <fullName evidence="1">Uncharacterized protein</fullName>
    </submittedName>
</protein>
<dbReference type="EMBL" id="NEKC01000007">
    <property type="protein sequence ID" value="OTA29232.1"/>
    <property type="molecule type" value="Genomic_DNA"/>
</dbReference>
<gene>
    <name evidence="1" type="ORF">B9T39_03700</name>
</gene>
<evidence type="ECO:0000313" key="1">
    <source>
        <dbReference type="EMBL" id="OTA29232.1"/>
    </source>
</evidence>
<proteinExistence type="predicted"/>
<dbReference type="AlphaFoldDB" id="A0A1Y2T1T9"/>
<accession>A0A1Y2T1T9</accession>
<dbReference type="OrthoDB" id="3239113at2"/>
<sequence length="275" mass="29060">MTLELIIGKAGTPHIDGNDIGTLNQAIRGAGSYILEWGNNLTATVTGSNTVQIGTGAGTMEGRDFIISAAENVTIQSGSQGMKRNDLICLHYNRSSSTGVETMNLVALKGYATSSNPRDPSVPSGTIMGGSLDAYWPLYRVPLDGIRIGTPVRLVEMLPSLRNLHSRLLTDDPIKSSVYGYINSGGMLAGHAIGKIVSITVSGSNAVSTAAGVTLGTVKDEYRPLVSQQATFGLQNGTWGVIRVEAGGRIVLSHLYNSANLTWQTLYQTLTYVAG</sequence>
<dbReference type="Proteomes" id="UP000243540">
    <property type="component" value="Unassembled WGS sequence"/>
</dbReference>
<evidence type="ECO:0000313" key="2">
    <source>
        <dbReference type="Proteomes" id="UP000243540"/>
    </source>
</evidence>
<dbReference type="RefSeq" id="WP_086106484.1">
    <property type="nucleotide sequence ID" value="NZ_NEKB01000003.1"/>
</dbReference>
<comment type="caution">
    <text evidence="1">The sequence shown here is derived from an EMBL/GenBank/DDBJ whole genome shotgun (WGS) entry which is preliminary data.</text>
</comment>